<organism evidence="1 2">
    <name type="scientific">Heterorhabditis bacteriophora</name>
    <name type="common">Entomopathogenic nematode worm</name>
    <dbReference type="NCBI Taxonomy" id="37862"/>
    <lineage>
        <taxon>Eukaryota</taxon>
        <taxon>Metazoa</taxon>
        <taxon>Ecdysozoa</taxon>
        <taxon>Nematoda</taxon>
        <taxon>Chromadorea</taxon>
        <taxon>Rhabditida</taxon>
        <taxon>Rhabditina</taxon>
        <taxon>Rhabditomorpha</taxon>
        <taxon>Strongyloidea</taxon>
        <taxon>Heterorhabditidae</taxon>
        <taxon>Heterorhabditis</taxon>
    </lineage>
</organism>
<sequence length="57" mass="6439">MLINLLSSSGFKSPSKATHYEWLDTTRTTFQIGKPVTIDSTLSALDAFRYHYSWAAL</sequence>
<dbReference type="WBParaSite" id="Hba_03437">
    <property type="protein sequence ID" value="Hba_03437"/>
    <property type="gene ID" value="Hba_03437"/>
</dbReference>
<proteinExistence type="predicted"/>
<protein>
    <submittedName>
        <fullName evidence="2">Uncharacterized protein</fullName>
    </submittedName>
</protein>
<keyword evidence="1" id="KW-1185">Reference proteome</keyword>
<evidence type="ECO:0000313" key="2">
    <source>
        <dbReference type="WBParaSite" id="Hba_03437"/>
    </source>
</evidence>
<reference evidence="2" key="1">
    <citation type="submission" date="2016-11" db="UniProtKB">
        <authorList>
            <consortium name="WormBaseParasite"/>
        </authorList>
    </citation>
    <scope>IDENTIFICATION</scope>
</reference>
<name>A0A1I7WEU3_HETBA</name>
<dbReference type="Proteomes" id="UP000095283">
    <property type="component" value="Unplaced"/>
</dbReference>
<accession>A0A1I7WEU3</accession>
<dbReference type="AlphaFoldDB" id="A0A1I7WEU3"/>
<evidence type="ECO:0000313" key="1">
    <source>
        <dbReference type="Proteomes" id="UP000095283"/>
    </source>
</evidence>